<keyword evidence="3" id="KW-1185">Reference proteome</keyword>
<gene>
    <name evidence="2" type="ORF">RJ640_016559</name>
</gene>
<evidence type="ECO:0000256" key="1">
    <source>
        <dbReference type="SAM" id="MobiDB-lite"/>
    </source>
</evidence>
<name>A0AA88RT97_9ASTE</name>
<dbReference type="Pfam" id="PF07939">
    <property type="entry name" value="DUF1685"/>
    <property type="match status" value="1"/>
</dbReference>
<evidence type="ECO:0000313" key="3">
    <source>
        <dbReference type="Proteomes" id="UP001187471"/>
    </source>
</evidence>
<accession>A0AA88RT97</accession>
<feature type="region of interest" description="Disordered" evidence="1">
    <location>
        <begin position="96"/>
        <end position="131"/>
    </location>
</feature>
<dbReference type="PANTHER" id="PTHR31865">
    <property type="entry name" value="OSJNBA0071G03.3 PROTEIN"/>
    <property type="match status" value="1"/>
</dbReference>
<comment type="caution">
    <text evidence="2">The sequence shown here is derived from an EMBL/GenBank/DDBJ whole genome shotgun (WGS) entry which is preliminary data.</text>
</comment>
<proteinExistence type="predicted"/>
<dbReference type="PANTHER" id="PTHR31865:SF1">
    <property type="entry name" value="INSERTASE, PUTATIVE (DUF1685)-RELATED"/>
    <property type="match status" value="1"/>
</dbReference>
<sequence>MSERKAPPPRLLNKQRSLSSDIERDEAWSRRRNSQRRLRRGHSVCVTDDDVEELKACFELGFGFDSNDVVDSKLTSAFPALGFYCAVNREYNNIMSRSSSSSSPMASPKCDSPSSVSTGSPSSIFEPGDDPKVVKTKIKKWAQVVACSVQQSPPTTRS</sequence>
<evidence type="ECO:0000313" key="2">
    <source>
        <dbReference type="EMBL" id="KAK2991524.1"/>
    </source>
</evidence>
<dbReference type="Proteomes" id="UP001187471">
    <property type="component" value="Unassembled WGS sequence"/>
</dbReference>
<dbReference type="EMBL" id="JAVXUO010000518">
    <property type="protein sequence ID" value="KAK2991524.1"/>
    <property type="molecule type" value="Genomic_DNA"/>
</dbReference>
<feature type="region of interest" description="Disordered" evidence="1">
    <location>
        <begin position="1"/>
        <end position="34"/>
    </location>
</feature>
<feature type="compositionally biased region" description="Low complexity" evidence="1">
    <location>
        <begin position="112"/>
        <end position="123"/>
    </location>
</feature>
<dbReference type="InterPro" id="IPR012881">
    <property type="entry name" value="DUF1685"/>
</dbReference>
<reference evidence="2" key="1">
    <citation type="submission" date="2022-12" db="EMBL/GenBank/DDBJ databases">
        <title>Draft genome assemblies for two species of Escallonia (Escalloniales).</title>
        <authorList>
            <person name="Chanderbali A."/>
            <person name="Dervinis C."/>
            <person name="Anghel I."/>
            <person name="Soltis D."/>
            <person name="Soltis P."/>
            <person name="Zapata F."/>
        </authorList>
    </citation>
    <scope>NUCLEOTIDE SEQUENCE</scope>
    <source>
        <strain evidence="2">UCBG92.1500</strain>
        <tissue evidence="2">Leaf</tissue>
    </source>
</reference>
<protein>
    <submittedName>
        <fullName evidence="2">Uncharacterized protein</fullName>
    </submittedName>
</protein>
<dbReference type="AlphaFoldDB" id="A0AA88RT97"/>
<organism evidence="2 3">
    <name type="scientific">Escallonia rubra</name>
    <dbReference type="NCBI Taxonomy" id="112253"/>
    <lineage>
        <taxon>Eukaryota</taxon>
        <taxon>Viridiplantae</taxon>
        <taxon>Streptophyta</taxon>
        <taxon>Embryophyta</taxon>
        <taxon>Tracheophyta</taxon>
        <taxon>Spermatophyta</taxon>
        <taxon>Magnoliopsida</taxon>
        <taxon>eudicotyledons</taxon>
        <taxon>Gunneridae</taxon>
        <taxon>Pentapetalae</taxon>
        <taxon>asterids</taxon>
        <taxon>campanulids</taxon>
        <taxon>Escalloniales</taxon>
        <taxon>Escalloniaceae</taxon>
        <taxon>Escallonia</taxon>
    </lineage>
</organism>